<organism evidence="1 2">
    <name type="scientific">Microbacterium schleiferi</name>
    <dbReference type="NCBI Taxonomy" id="69362"/>
    <lineage>
        <taxon>Bacteria</taxon>
        <taxon>Bacillati</taxon>
        <taxon>Actinomycetota</taxon>
        <taxon>Actinomycetes</taxon>
        <taxon>Micrococcales</taxon>
        <taxon>Microbacteriaceae</taxon>
        <taxon>Microbacterium</taxon>
    </lineage>
</organism>
<proteinExistence type="predicted"/>
<dbReference type="RefSeq" id="WP_195693316.1">
    <property type="nucleotide sequence ID" value="NZ_CP064760.1"/>
</dbReference>
<dbReference type="KEGG" id="msf:IT882_04315"/>
<name>A0A7S8MXX7_9MICO</name>
<evidence type="ECO:0000313" key="1">
    <source>
        <dbReference type="EMBL" id="QPE05299.1"/>
    </source>
</evidence>
<protein>
    <submittedName>
        <fullName evidence="1">Uncharacterized protein</fullName>
    </submittedName>
</protein>
<reference evidence="1 2" key="1">
    <citation type="submission" date="2020-11" db="EMBL/GenBank/DDBJ databases">
        <title>Amino acid is mineralized and recycled by bacteria in oceanic microbiome.</title>
        <authorList>
            <person name="Zheng L.Y."/>
        </authorList>
    </citation>
    <scope>NUCLEOTIDE SEQUENCE [LARGE SCALE GENOMIC DNA]</scope>
    <source>
        <strain evidence="1 2">A32-1</strain>
    </source>
</reference>
<sequence>MSYVCPGCRANGMADDCFHDEKMWALAEALSVGLPGGPAKWGTPVDRVWAFIDDAEALVGSVGNPPYRVGMFHPAGRQSPTTVGVVNGRYLFTVDEEAEFIVDVLADDGRNQLLDLLTSSGDPS</sequence>
<gene>
    <name evidence="1" type="ORF">IT882_04315</name>
</gene>
<evidence type="ECO:0000313" key="2">
    <source>
        <dbReference type="Proteomes" id="UP000594480"/>
    </source>
</evidence>
<dbReference type="Proteomes" id="UP000594480">
    <property type="component" value="Chromosome"/>
</dbReference>
<accession>A0A7S8MXX7</accession>
<dbReference type="EMBL" id="CP064760">
    <property type="protein sequence ID" value="QPE05299.1"/>
    <property type="molecule type" value="Genomic_DNA"/>
</dbReference>
<dbReference type="AlphaFoldDB" id="A0A7S8MXX7"/>
<keyword evidence="2" id="KW-1185">Reference proteome</keyword>